<reference evidence="1 2" key="1">
    <citation type="submission" date="2015-07" db="EMBL/GenBank/DDBJ databases">
        <title>The genome of Melipona quadrifasciata.</title>
        <authorList>
            <person name="Pan H."/>
            <person name="Kapheim K."/>
        </authorList>
    </citation>
    <scope>NUCLEOTIDE SEQUENCE [LARGE SCALE GENOMIC DNA]</scope>
    <source>
        <strain evidence="1">0111107301</strain>
        <tissue evidence="1">Whole body</tissue>
    </source>
</reference>
<protein>
    <submittedName>
        <fullName evidence="1">Uncharacterized protein</fullName>
    </submittedName>
</protein>
<proteinExistence type="predicted"/>
<accession>A0A0M8ZYA9</accession>
<dbReference type="AlphaFoldDB" id="A0A0M8ZYA9"/>
<sequence length="243" mass="27705">MKSEQQVNLKLLRPLAATDASENLFRSFVVDVTRQQIVKNHNSVQFSAVQYSPIQFSAIQCSSAQFNAVQHSSVQFSTVQFSAVQCSSVQSITVQYNSVQFSTVQCSPVQFSTQLKKRNLNRKLFLLRSRSMGLRGDSTCINAPKRENRVGEFASYLNIWLKMHLDAKRQKRTIDFTLNMSHKLIARMTDLANSHKTPKLLDHFQLVKETKRVGLYKDQFQHAATVQKESSKTALNSTQRSVR</sequence>
<name>A0A0M8ZYA9_9HYME</name>
<evidence type="ECO:0000313" key="2">
    <source>
        <dbReference type="Proteomes" id="UP000053105"/>
    </source>
</evidence>
<evidence type="ECO:0000313" key="1">
    <source>
        <dbReference type="EMBL" id="KOX72059.1"/>
    </source>
</evidence>
<dbReference type="EMBL" id="KQ435824">
    <property type="protein sequence ID" value="KOX72059.1"/>
    <property type="molecule type" value="Genomic_DNA"/>
</dbReference>
<organism evidence="1 2">
    <name type="scientific">Melipona quadrifasciata</name>
    <dbReference type="NCBI Taxonomy" id="166423"/>
    <lineage>
        <taxon>Eukaryota</taxon>
        <taxon>Metazoa</taxon>
        <taxon>Ecdysozoa</taxon>
        <taxon>Arthropoda</taxon>
        <taxon>Hexapoda</taxon>
        <taxon>Insecta</taxon>
        <taxon>Pterygota</taxon>
        <taxon>Neoptera</taxon>
        <taxon>Endopterygota</taxon>
        <taxon>Hymenoptera</taxon>
        <taxon>Apocrita</taxon>
        <taxon>Aculeata</taxon>
        <taxon>Apoidea</taxon>
        <taxon>Anthophila</taxon>
        <taxon>Apidae</taxon>
        <taxon>Melipona</taxon>
    </lineage>
</organism>
<dbReference type="OrthoDB" id="8124023at2759"/>
<gene>
    <name evidence="1" type="ORF">WN51_00920</name>
</gene>
<dbReference type="Proteomes" id="UP000053105">
    <property type="component" value="Unassembled WGS sequence"/>
</dbReference>
<keyword evidence="2" id="KW-1185">Reference proteome</keyword>